<dbReference type="OrthoDB" id="7927735at2"/>
<feature type="region of interest" description="Disordered" evidence="1">
    <location>
        <begin position="188"/>
        <end position="209"/>
    </location>
</feature>
<feature type="transmembrane region" description="Helical" evidence="2">
    <location>
        <begin position="12"/>
        <end position="41"/>
    </location>
</feature>
<dbReference type="AlphaFoldDB" id="C6XR61"/>
<feature type="transmembrane region" description="Helical" evidence="2">
    <location>
        <begin position="61"/>
        <end position="84"/>
    </location>
</feature>
<evidence type="ECO:0000313" key="4">
    <source>
        <dbReference type="Proteomes" id="UP000002745"/>
    </source>
</evidence>
<dbReference type="HOGENOM" id="CLU_594174_0_0_5"/>
<feature type="transmembrane region" description="Helical" evidence="2">
    <location>
        <begin position="114"/>
        <end position="138"/>
    </location>
</feature>
<protein>
    <submittedName>
        <fullName evidence="3">Uncharacterized protein</fullName>
    </submittedName>
</protein>
<evidence type="ECO:0000256" key="1">
    <source>
        <dbReference type="SAM" id="MobiDB-lite"/>
    </source>
</evidence>
<keyword evidence="2" id="KW-0812">Transmembrane</keyword>
<feature type="region of interest" description="Disordered" evidence="1">
    <location>
        <begin position="320"/>
        <end position="339"/>
    </location>
</feature>
<name>C6XR61_HIRBI</name>
<dbReference type="STRING" id="582402.Hbal_2923"/>
<reference evidence="4" key="1">
    <citation type="journal article" date="2011" name="J. Bacteriol.">
        <title>Genome sequences of eight morphologically diverse alphaproteobacteria.</title>
        <authorList>
            <consortium name="US DOE Joint Genome Institute"/>
            <person name="Brown P.J."/>
            <person name="Kysela D.T."/>
            <person name="Buechlein A."/>
            <person name="Hemmerich C."/>
            <person name="Brun Y.V."/>
        </authorList>
    </citation>
    <scope>NUCLEOTIDE SEQUENCE [LARGE SCALE GENOMIC DNA]</scope>
    <source>
        <strain evidence="4">ATCC 49814 / DSM 5838 / IFAM 1418</strain>
    </source>
</reference>
<dbReference type="EMBL" id="CP001678">
    <property type="protein sequence ID" value="ACT60592.1"/>
    <property type="molecule type" value="Genomic_DNA"/>
</dbReference>
<dbReference type="eggNOG" id="ENOG5032T4E">
    <property type="taxonomic scope" value="Bacteria"/>
</dbReference>
<feature type="transmembrane region" description="Helical" evidence="2">
    <location>
        <begin position="405"/>
        <end position="428"/>
    </location>
</feature>
<evidence type="ECO:0000256" key="2">
    <source>
        <dbReference type="SAM" id="Phobius"/>
    </source>
</evidence>
<gene>
    <name evidence="3" type="ordered locus">Hbal_2923</name>
</gene>
<proteinExistence type="predicted"/>
<keyword evidence="2" id="KW-1133">Transmembrane helix</keyword>
<dbReference type="KEGG" id="hba:Hbal_2923"/>
<dbReference type="RefSeq" id="WP_015828742.1">
    <property type="nucleotide sequence ID" value="NC_012982.1"/>
</dbReference>
<keyword evidence="2" id="KW-0472">Membrane</keyword>
<dbReference type="Proteomes" id="UP000002745">
    <property type="component" value="Chromosome"/>
</dbReference>
<sequence length="460" mass="50462">MSDSALSKIGRFWSFLTGHGASLVALAGFIVVSIIATAMGFSDLRMANAGKTSLTLAEAAPIWGITIFVVLTMVAGLNAALGVGMKPVRETPTKNDLLENPDAKPKTFKRRIMLRILACFFYLFFAFWSVGFGYGFFWKELAGEEFTRNQFSAAIEKVSTSVDAANEALSIVETSVIGASTTARERADIEASQGGTCSNRPNSKEGDGPLTRARFAFADRAKALRDDVSDSWIGRLTNDRTILQHRISALSTNIVPSGVTNPEEIALLEQLAIAPRLSSTDRERVFTQVFDDARAFTAKANALRISNAPLFADRLETLAANVGPDPQNPNRADPSRTNDSSYCWDTVLTEKLRASAQSLRSLEDMKAPEFEFTEGPKATRAAFFNLAKTITPPWDKTTNFGEKEFIALFASIAVDLGIMFLTLIRAMMENKGKKRTARRPQIMRLADIQEANRQADFGPR</sequence>
<organism evidence="3 4">
    <name type="scientific">Hirschia baltica (strain ATCC 49814 / DSM 5838 / IFAM 1418)</name>
    <dbReference type="NCBI Taxonomy" id="582402"/>
    <lineage>
        <taxon>Bacteria</taxon>
        <taxon>Pseudomonadati</taxon>
        <taxon>Pseudomonadota</taxon>
        <taxon>Alphaproteobacteria</taxon>
        <taxon>Hyphomonadales</taxon>
        <taxon>Hyphomonadaceae</taxon>
        <taxon>Hirschia</taxon>
    </lineage>
</organism>
<evidence type="ECO:0000313" key="3">
    <source>
        <dbReference type="EMBL" id="ACT60592.1"/>
    </source>
</evidence>
<keyword evidence="4" id="KW-1185">Reference proteome</keyword>
<accession>C6XR61</accession>